<evidence type="ECO:0000313" key="1">
    <source>
        <dbReference type="EMBL" id="SDD69237.1"/>
    </source>
</evidence>
<accession>A0A1G6WVK8</accession>
<dbReference type="EMBL" id="FMZP01000040">
    <property type="protein sequence ID" value="SDD69237.1"/>
    <property type="molecule type" value="Genomic_DNA"/>
</dbReference>
<dbReference type="GO" id="GO:0016787">
    <property type="term" value="F:hydrolase activity"/>
    <property type="evidence" value="ECO:0007669"/>
    <property type="project" value="UniProtKB-KW"/>
</dbReference>
<dbReference type="InterPro" id="IPR007404">
    <property type="entry name" value="YdjM-like"/>
</dbReference>
<name>A0A1G6WVK8_9EURY</name>
<protein>
    <submittedName>
        <fullName evidence="1">LexA-binding, inner membrane-associated putative hydrolase</fullName>
    </submittedName>
</protein>
<sequence length="184" mass="20236">MWPWGHLAVAYLLYTIYTHRDGRRPRALPVVVLTIGSQFPDLIDKPLAWSFGVLPGGRTFAHSVFFAALLLPTVALLAHRVDRAAIGPAFAIGHLSHLLSDIPPSVLLLQDLSATTFLFWPVFEPPAYHSPGSILDGFLRYSMGWYEGVQLGLVLVALVVWYRDGTPGLGAVRRGLEHTVSKTP</sequence>
<gene>
    <name evidence="1" type="ORF">SAMN05192552_104011</name>
</gene>
<reference evidence="1 2" key="1">
    <citation type="submission" date="2016-10" db="EMBL/GenBank/DDBJ databases">
        <authorList>
            <person name="Varghese N."/>
            <person name="Submissions S."/>
        </authorList>
    </citation>
    <scope>NUCLEOTIDE SEQUENCE [LARGE SCALE GENOMIC DNA]</scope>
    <source>
        <strain evidence="1 2">CDM_1</strain>
    </source>
</reference>
<dbReference type="Pfam" id="PF04307">
    <property type="entry name" value="YdjM"/>
    <property type="match status" value="1"/>
</dbReference>
<organism evidence="1 2">
    <name type="scientific">Natrinema hispanicum</name>
    <dbReference type="NCBI Taxonomy" id="392421"/>
    <lineage>
        <taxon>Archaea</taxon>
        <taxon>Methanobacteriati</taxon>
        <taxon>Methanobacteriota</taxon>
        <taxon>Stenosarchaea group</taxon>
        <taxon>Halobacteria</taxon>
        <taxon>Halobacteriales</taxon>
        <taxon>Natrialbaceae</taxon>
        <taxon>Natrinema</taxon>
    </lineage>
</organism>
<dbReference type="AlphaFoldDB" id="A0A1G6WVK8"/>
<proteinExistence type="predicted"/>
<evidence type="ECO:0000313" key="2">
    <source>
        <dbReference type="Proteomes" id="UP000324021"/>
    </source>
</evidence>
<keyword evidence="1" id="KW-0378">Hydrolase</keyword>
<dbReference type="RefSeq" id="WP_149782561.1">
    <property type="nucleotide sequence ID" value="NZ_FMZP01000040.1"/>
</dbReference>
<dbReference type="Proteomes" id="UP000324021">
    <property type="component" value="Unassembled WGS sequence"/>
</dbReference>